<dbReference type="Gene3D" id="3.40.50.1360">
    <property type="match status" value="1"/>
</dbReference>
<dbReference type="PANTHER" id="PTHR34294">
    <property type="entry name" value="TRANSCRIPTIONAL REGULATOR-RELATED"/>
    <property type="match status" value="1"/>
</dbReference>
<keyword evidence="3" id="KW-0238">DNA-binding</keyword>
<keyword evidence="2" id="KW-0805">Transcription regulation</keyword>
<dbReference type="EMBL" id="MJMJ01000012">
    <property type="protein sequence ID" value="OLQ90713.1"/>
    <property type="molecule type" value="Genomic_DNA"/>
</dbReference>
<dbReference type="SUPFAM" id="SSF46785">
    <property type="entry name" value="Winged helix' DNA-binding domain"/>
    <property type="match status" value="1"/>
</dbReference>
<dbReference type="InterPro" id="IPR036390">
    <property type="entry name" value="WH_DNA-bd_sf"/>
</dbReference>
<dbReference type="STRING" id="1381081.BIY22_04285"/>
<protein>
    <submittedName>
        <fullName evidence="6">Transcriptional regulator LsrR</fullName>
    </submittedName>
</protein>
<evidence type="ECO:0000259" key="5">
    <source>
        <dbReference type="Pfam" id="PF04198"/>
    </source>
</evidence>
<evidence type="ECO:0000256" key="4">
    <source>
        <dbReference type="ARBA" id="ARBA00023163"/>
    </source>
</evidence>
<comment type="similarity">
    <text evidence="1">Belongs to the SorC transcriptional regulatory family.</text>
</comment>
<dbReference type="Pfam" id="PF04198">
    <property type="entry name" value="Sugar-bind"/>
    <property type="match status" value="1"/>
</dbReference>
<dbReference type="GO" id="GO:0003677">
    <property type="term" value="F:DNA binding"/>
    <property type="evidence" value="ECO:0007669"/>
    <property type="project" value="UniProtKB-KW"/>
</dbReference>
<feature type="domain" description="Sugar-binding" evidence="5">
    <location>
        <begin position="55"/>
        <end position="306"/>
    </location>
</feature>
<evidence type="ECO:0000256" key="3">
    <source>
        <dbReference type="ARBA" id="ARBA00023125"/>
    </source>
</evidence>
<dbReference type="AlphaFoldDB" id="A0A1Q9HK79"/>
<name>A0A1Q9HK79_9VIBR</name>
<evidence type="ECO:0000313" key="7">
    <source>
        <dbReference type="Proteomes" id="UP000186313"/>
    </source>
</evidence>
<dbReference type="InterPro" id="IPR037171">
    <property type="entry name" value="NagB/RpiA_transferase-like"/>
</dbReference>
<dbReference type="InterPro" id="IPR051054">
    <property type="entry name" value="SorC_transcr_regulators"/>
</dbReference>
<reference evidence="6 7" key="1">
    <citation type="submission" date="2016-09" db="EMBL/GenBank/DDBJ databases">
        <title>Genomic Taxonomy of the Vibrionaceae.</title>
        <authorList>
            <person name="Gonzalez-Castillo A."/>
            <person name="Gomez-Gil B."/>
            <person name="Enciso-Ibarra K."/>
        </authorList>
    </citation>
    <scope>NUCLEOTIDE SEQUENCE [LARGE SCALE GENOMIC DNA]</scope>
    <source>
        <strain evidence="6 7">CAIM 703</strain>
    </source>
</reference>
<sequence>MSEEELLARIAWFYYNDNLTQAEIGNLLGMPRLKVSRLLEKGRQQGLIHVRIHSRYEGCLDLEQKLKQHFSLNDVRVIPDTDPTGVDINHRVSVGAASMVVSKVKPNDYLAIGFGETIMATLKNLGSFLQTNQVPVVSLAGGVGTYMKGISHLDASCDVSLVPAPLRVSSKKVADVLYQEASVNDVLMASCSADVAVISLGSIAQVEKATMHQTGYISLGEQKVLQRRGAQGDILGYFFDQNGEVLDGVKLHEELIAIRPERLRDIPLVIGVAGGTVKAEAILAALKGQYINVLVTNEAAARKILELTGKLE</sequence>
<dbReference type="Proteomes" id="UP000186313">
    <property type="component" value="Unassembled WGS sequence"/>
</dbReference>
<dbReference type="Gene3D" id="1.10.10.10">
    <property type="entry name" value="Winged helix-like DNA-binding domain superfamily/Winged helix DNA-binding domain"/>
    <property type="match status" value="1"/>
</dbReference>
<evidence type="ECO:0000256" key="2">
    <source>
        <dbReference type="ARBA" id="ARBA00023015"/>
    </source>
</evidence>
<accession>A0A1Q9HK79</accession>
<evidence type="ECO:0000313" key="6">
    <source>
        <dbReference type="EMBL" id="OLQ90713.1"/>
    </source>
</evidence>
<dbReference type="GO" id="GO:0030246">
    <property type="term" value="F:carbohydrate binding"/>
    <property type="evidence" value="ECO:0007669"/>
    <property type="project" value="InterPro"/>
</dbReference>
<proteinExistence type="inferred from homology"/>
<gene>
    <name evidence="6" type="ORF">BIY22_04285</name>
</gene>
<evidence type="ECO:0000256" key="1">
    <source>
        <dbReference type="ARBA" id="ARBA00010466"/>
    </source>
</evidence>
<dbReference type="InterPro" id="IPR036388">
    <property type="entry name" value="WH-like_DNA-bd_sf"/>
</dbReference>
<comment type="caution">
    <text evidence="6">The sequence shown here is derived from an EMBL/GenBank/DDBJ whole genome shotgun (WGS) entry which is preliminary data.</text>
</comment>
<dbReference type="SUPFAM" id="SSF100950">
    <property type="entry name" value="NagB/RpiA/CoA transferase-like"/>
    <property type="match status" value="1"/>
</dbReference>
<dbReference type="PANTHER" id="PTHR34294:SF1">
    <property type="entry name" value="TRANSCRIPTIONAL REGULATOR LSRR"/>
    <property type="match status" value="1"/>
</dbReference>
<dbReference type="InterPro" id="IPR007324">
    <property type="entry name" value="Sugar-bd_dom_put"/>
</dbReference>
<organism evidence="6 7">
    <name type="scientific">Vibrio panuliri</name>
    <dbReference type="NCBI Taxonomy" id="1381081"/>
    <lineage>
        <taxon>Bacteria</taxon>
        <taxon>Pseudomonadati</taxon>
        <taxon>Pseudomonadota</taxon>
        <taxon>Gammaproteobacteria</taxon>
        <taxon>Vibrionales</taxon>
        <taxon>Vibrionaceae</taxon>
        <taxon>Vibrio</taxon>
    </lineage>
</organism>
<keyword evidence="4" id="KW-0804">Transcription</keyword>